<gene>
    <name evidence="8" type="ORF">H9850_05250</name>
</gene>
<keyword evidence="6" id="KW-0812">Transmembrane</keyword>
<feature type="region of interest" description="Disordered" evidence="5">
    <location>
        <begin position="946"/>
        <end position="980"/>
    </location>
</feature>
<comment type="similarity">
    <text evidence="1">Belongs to the TrbE/VirB4 family.</text>
</comment>
<evidence type="ECO:0000256" key="6">
    <source>
        <dbReference type="SAM" id="Phobius"/>
    </source>
</evidence>
<keyword evidence="6" id="KW-0472">Membrane</keyword>
<dbReference type="InterPro" id="IPR043964">
    <property type="entry name" value="P-loop_TraG"/>
</dbReference>
<dbReference type="SUPFAM" id="SSF52540">
    <property type="entry name" value="P-loop containing nucleoside triphosphate hydrolases"/>
    <property type="match status" value="1"/>
</dbReference>
<organism evidence="8 9">
    <name type="scientific">Candidatus Anaerobiospirillum pullistercoris</name>
    <dbReference type="NCBI Taxonomy" id="2838452"/>
    <lineage>
        <taxon>Bacteria</taxon>
        <taxon>Pseudomonadati</taxon>
        <taxon>Pseudomonadota</taxon>
        <taxon>Gammaproteobacteria</taxon>
        <taxon>Aeromonadales</taxon>
        <taxon>Succinivibrionaceae</taxon>
        <taxon>Anaerobiospirillum</taxon>
    </lineage>
</organism>
<dbReference type="AlphaFoldDB" id="A0A9D2B1D0"/>
<feature type="transmembrane region" description="Helical" evidence="6">
    <location>
        <begin position="5"/>
        <end position="25"/>
    </location>
</feature>
<dbReference type="InterPro" id="IPR018145">
    <property type="entry name" value="CagE_TrbE_VirB_cntrl_dom"/>
</dbReference>
<evidence type="ECO:0000313" key="8">
    <source>
        <dbReference type="EMBL" id="HIX56859.1"/>
    </source>
</evidence>
<feature type="compositionally biased region" description="Polar residues" evidence="5">
    <location>
        <begin position="952"/>
        <end position="965"/>
    </location>
</feature>
<dbReference type="PANTHER" id="PTHR30121:SF12">
    <property type="entry name" value="TYPE IV SECRETION SYSTEM PROTEIN CAGE"/>
    <property type="match status" value="1"/>
</dbReference>
<dbReference type="Gene3D" id="3.40.50.300">
    <property type="entry name" value="P-loop containing nucleotide triphosphate hydrolases"/>
    <property type="match status" value="2"/>
</dbReference>
<reference evidence="8" key="1">
    <citation type="journal article" date="2021" name="PeerJ">
        <title>Extensive microbial diversity within the chicken gut microbiome revealed by metagenomics and culture.</title>
        <authorList>
            <person name="Gilroy R."/>
            <person name="Ravi A."/>
            <person name="Getino M."/>
            <person name="Pursley I."/>
            <person name="Horton D.L."/>
            <person name="Alikhan N.F."/>
            <person name="Baker D."/>
            <person name="Gharbi K."/>
            <person name="Hall N."/>
            <person name="Watson M."/>
            <person name="Adriaenssens E.M."/>
            <person name="Foster-Nyarko E."/>
            <person name="Jarju S."/>
            <person name="Secka A."/>
            <person name="Antonio M."/>
            <person name="Oren A."/>
            <person name="Chaudhuri R.R."/>
            <person name="La Ragione R."/>
            <person name="Hildebrand F."/>
            <person name="Pallen M.J."/>
        </authorList>
    </citation>
    <scope>NUCLEOTIDE SEQUENCE</scope>
    <source>
        <strain evidence="8">USASDec5-558</strain>
    </source>
</reference>
<dbReference type="PANTHER" id="PTHR30121">
    <property type="entry name" value="UNCHARACTERIZED PROTEIN YJGR-RELATED"/>
    <property type="match status" value="1"/>
</dbReference>
<keyword evidence="4" id="KW-0175">Coiled coil</keyword>
<evidence type="ECO:0000256" key="4">
    <source>
        <dbReference type="SAM" id="Coils"/>
    </source>
</evidence>
<evidence type="ECO:0000256" key="2">
    <source>
        <dbReference type="ARBA" id="ARBA00022741"/>
    </source>
</evidence>
<feature type="compositionally biased region" description="Low complexity" evidence="5">
    <location>
        <begin position="260"/>
        <end position="279"/>
    </location>
</feature>
<keyword evidence="3" id="KW-0067">ATP-binding</keyword>
<comment type="caution">
    <text evidence="8">The sequence shown here is derived from an EMBL/GenBank/DDBJ whole genome shotgun (WGS) entry which is preliminary data.</text>
</comment>
<dbReference type="CDD" id="cd01127">
    <property type="entry name" value="TrwB_TraG_TraD_VirD4"/>
    <property type="match status" value="1"/>
</dbReference>
<accession>A0A9D2B1D0</accession>
<evidence type="ECO:0000256" key="5">
    <source>
        <dbReference type="SAM" id="MobiDB-lite"/>
    </source>
</evidence>
<dbReference type="EMBL" id="DXEV01000100">
    <property type="protein sequence ID" value="HIX56859.1"/>
    <property type="molecule type" value="Genomic_DNA"/>
</dbReference>
<feature type="compositionally biased region" description="Basic and acidic residues" evidence="5">
    <location>
        <begin position="967"/>
        <end position="980"/>
    </location>
</feature>
<evidence type="ECO:0000256" key="1">
    <source>
        <dbReference type="ARBA" id="ARBA00006512"/>
    </source>
</evidence>
<protein>
    <recommendedName>
        <fullName evidence="7">AAA+ ATPase domain-containing protein</fullName>
    </recommendedName>
</protein>
<reference evidence="8" key="2">
    <citation type="submission" date="2021-04" db="EMBL/GenBank/DDBJ databases">
        <authorList>
            <person name="Gilroy R."/>
        </authorList>
    </citation>
    <scope>NUCLEOTIDE SEQUENCE</scope>
    <source>
        <strain evidence="8">USASDec5-558</strain>
    </source>
</reference>
<evidence type="ECO:0000256" key="3">
    <source>
        <dbReference type="ARBA" id="ARBA00022840"/>
    </source>
</evidence>
<sequence length="980" mass="109227">MLTTVYYCCLAFSGLIAILMLLLLWRSHFFLTPASHNAALCDLLDYATLADENVIVLKSGALLSLYEIRLPDLSVMPDNKIAHIYDLSQKALLKLVGNYCVQVDLVRHQDNSYLPFVASTQQDHHESLSSGQTNPEATQVLQQFEQERAKIFAAQGSFTSHLYLAITYIGVSQTSQHLERLLSPEQEEFNPNERQQTLQLIEEYKHACQNVIDTLELCFKVTPLGIQDFVPPNSTHHQQQNIQLLAQGIGHGNSHDRKTSAAQSATTQPTAGAATGTGAELSAANSTASSAASTHKSGAGAKGKASSVAVTNDELQFISPISQLKWQQCASGHWTYHRGLGFIHQCLTGKRHAIATPSTRCYLDAILATEDFQHSYTPQIGSQYIAAVSIEGLPSRTNEGLLNTLGSLPFSYRFNTRFIYFDSLKSTLLLEKYRRYWVQKSKGLMAQIFNLNLARVNQNAVDQVAQLDQAKRALDNNEVVFGSYTATLILMDENLASLQNKAKQAIQAIEDIGLSARVETVNATEAFLGSLPGHYYENLRRPIVSQDVLLDLLPLSVPDCGDMLSPNPLYGSQASALMQVRTTGLSNFYLNLHEQDLGNSLIVGPSGSGKSVLLGELMLNLLRYPGMRIFAFDKGYSFYGLTKALNGNHITFDNSQASLCPLEDLSTELDLDYASSYIEMLLRLNGLTLQPRDRNEIMDCLKILRHRPSDKRTLSDLHLLLAARHLKEALAPYTKLRTPHGLLDCNHNMSFGSALTTFECADIFQASQSFALPVLKQIFHLISLQFDGRPVAIVLDEAWLMLQDPTFAAELITWFKTLRKYNAIVILATQSLTDLEHSPHFINLLECAKTRFYLPNYDAATPLLRPIYQRLGLEDKEIDLIANMIPKRDYYFVKNEQRTRFNLVLSPQELALLSLAGNKDKTLVDHTYQQYGNLFYEHLSLTKNSDSRANRNHYNGPNSPDNGNATKHHDSSSDEHSSAA</sequence>
<feature type="coiled-coil region" evidence="4">
    <location>
        <begin position="453"/>
        <end position="508"/>
    </location>
</feature>
<name>A0A9D2B1D0_9GAMM</name>
<dbReference type="SMART" id="SM00382">
    <property type="entry name" value="AAA"/>
    <property type="match status" value="1"/>
</dbReference>
<dbReference type="Pfam" id="PF03135">
    <property type="entry name" value="CagE_TrbE_VirB"/>
    <property type="match status" value="1"/>
</dbReference>
<feature type="region of interest" description="Disordered" evidence="5">
    <location>
        <begin position="250"/>
        <end position="279"/>
    </location>
</feature>
<dbReference type="Pfam" id="PF19044">
    <property type="entry name" value="P-loop_TraG"/>
    <property type="match status" value="1"/>
</dbReference>
<keyword evidence="6" id="KW-1133">Transmembrane helix</keyword>
<dbReference type="Proteomes" id="UP000886829">
    <property type="component" value="Unassembled WGS sequence"/>
</dbReference>
<dbReference type="InterPro" id="IPR003593">
    <property type="entry name" value="AAA+_ATPase"/>
</dbReference>
<evidence type="ECO:0000259" key="7">
    <source>
        <dbReference type="SMART" id="SM00382"/>
    </source>
</evidence>
<evidence type="ECO:0000313" key="9">
    <source>
        <dbReference type="Proteomes" id="UP000886829"/>
    </source>
</evidence>
<dbReference type="GO" id="GO:0005524">
    <property type="term" value="F:ATP binding"/>
    <property type="evidence" value="ECO:0007669"/>
    <property type="project" value="UniProtKB-KW"/>
</dbReference>
<dbReference type="InterPro" id="IPR027417">
    <property type="entry name" value="P-loop_NTPase"/>
</dbReference>
<proteinExistence type="inferred from homology"/>
<dbReference type="InterPro" id="IPR051162">
    <property type="entry name" value="T4SS_component"/>
</dbReference>
<feature type="domain" description="AAA+ ATPase" evidence="7">
    <location>
        <begin position="596"/>
        <end position="858"/>
    </location>
</feature>
<keyword evidence="2" id="KW-0547">Nucleotide-binding</keyword>